<dbReference type="STRING" id="6290.A0A0N4WLX9"/>
<protein>
    <submittedName>
        <fullName evidence="4">GpcrRhopsn4 domain-containing protein</fullName>
    </submittedName>
</protein>
<sequence length="166" mass="18878">MKKVRFDPVEKSVAAEQRDPEFCCQITYKGASTVVVLLEILYWLYYVLILVFAIVKHRQACKKLTALLYLLYGLRHAPVALTKTEKRSIVILSVNLSLLALQIVAAGIGVWKEKPRLLQTHLVFLLLTMIWDLCMTTGFFILAVYPKAKEDQLIDYKGAEFNGVSI</sequence>
<evidence type="ECO:0000256" key="1">
    <source>
        <dbReference type="SAM" id="Phobius"/>
    </source>
</evidence>
<keyword evidence="1" id="KW-0812">Transmembrane</keyword>
<dbReference type="WBParaSite" id="HPLM_0001218301-mRNA-1">
    <property type="protein sequence ID" value="HPLM_0001218301-mRNA-1"/>
    <property type="gene ID" value="HPLM_0001218301"/>
</dbReference>
<keyword evidence="1" id="KW-0472">Membrane</keyword>
<evidence type="ECO:0000313" key="2">
    <source>
        <dbReference type="EMBL" id="VDO44944.1"/>
    </source>
</evidence>
<keyword evidence="1" id="KW-1133">Transmembrane helix</keyword>
<dbReference type="OrthoDB" id="5810916at2759"/>
<accession>A0A0N4WLX9</accession>
<reference evidence="4" key="1">
    <citation type="submission" date="2017-02" db="UniProtKB">
        <authorList>
            <consortium name="WormBaseParasite"/>
        </authorList>
    </citation>
    <scope>IDENTIFICATION</scope>
</reference>
<reference evidence="2 3" key="2">
    <citation type="submission" date="2018-11" db="EMBL/GenBank/DDBJ databases">
        <authorList>
            <consortium name="Pathogen Informatics"/>
        </authorList>
    </citation>
    <scope>NUCLEOTIDE SEQUENCE [LARGE SCALE GENOMIC DNA]</scope>
    <source>
        <strain evidence="2 3">MHpl1</strain>
    </source>
</reference>
<evidence type="ECO:0000313" key="3">
    <source>
        <dbReference type="Proteomes" id="UP000268014"/>
    </source>
</evidence>
<feature type="transmembrane region" description="Helical" evidence="1">
    <location>
        <begin position="35"/>
        <end position="55"/>
    </location>
</feature>
<feature type="transmembrane region" description="Helical" evidence="1">
    <location>
        <begin position="123"/>
        <end position="145"/>
    </location>
</feature>
<evidence type="ECO:0000313" key="4">
    <source>
        <dbReference type="WBParaSite" id="HPLM_0001218301-mRNA-1"/>
    </source>
</evidence>
<dbReference type="EMBL" id="UZAF01017785">
    <property type="protein sequence ID" value="VDO44944.1"/>
    <property type="molecule type" value="Genomic_DNA"/>
</dbReference>
<feature type="transmembrane region" description="Helical" evidence="1">
    <location>
        <begin position="89"/>
        <end position="111"/>
    </location>
</feature>
<dbReference type="AlphaFoldDB" id="A0A0N4WLX9"/>
<dbReference type="Proteomes" id="UP000268014">
    <property type="component" value="Unassembled WGS sequence"/>
</dbReference>
<name>A0A0N4WLX9_HAEPC</name>
<proteinExistence type="predicted"/>
<gene>
    <name evidence="2" type="ORF">HPLM_LOCUS12175</name>
</gene>
<organism evidence="4">
    <name type="scientific">Haemonchus placei</name>
    <name type="common">Barber's pole worm</name>
    <dbReference type="NCBI Taxonomy" id="6290"/>
    <lineage>
        <taxon>Eukaryota</taxon>
        <taxon>Metazoa</taxon>
        <taxon>Ecdysozoa</taxon>
        <taxon>Nematoda</taxon>
        <taxon>Chromadorea</taxon>
        <taxon>Rhabditida</taxon>
        <taxon>Rhabditina</taxon>
        <taxon>Rhabditomorpha</taxon>
        <taxon>Strongyloidea</taxon>
        <taxon>Trichostrongylidae</taxon>
        <taxon>Haemonchus</taxon>
    </lineage>
</organism>
<keyword evidence="3" id="KW-1185">Reference proteome</keyword>